<dbReference type="InterPro" id="IPR050226">
    <property type="entry name" value="NagZ_Beta-hexosaminidase"/>
</dbReference>
<dbReference type="Proteomes" id="UP000290759">
    <property type="component" value="Unassembled WGS sequence"/>
</dbReference>
<dbReference type="Gene3D" id="3.20.20.300">
    <property type="entry name" value="Glycoside hydrolase, family 3, N-terminal domain"/>
    <property type="match status" value="1"/>
</dbReference>
<dbReference type="PANTHER" id="PTHR30480:SF13">
    <property type="entry name" value="BETA-HEXOSAMINIDASE"/>
    <property type="match status" value="1"/>
</dbReference>
<dbReference type="RefSeq" id="WP_129224266.1">
    <property type="nucleotide sequence ID" value="NZ_QYBB01000004.1"/>
</dbReference>
<protein>
    <recommendedName>
        <fullName evidence="3">beta-N-acetylhexosaminidase</fullName>
        <ecNumber evidence="3">3.2.1.52</ecNumber>
    </recommendedName>
</protein>
<dbReference type="SUPFAM" id="SSF51445">
    <property type="entry name" value="(Trans)glycosidases"/>
    <property type="match status" value="1"/>
</dbReference>
<evidence type="ECO:0000256" key="3">
    <source>
        <dbReference type="ARBA" id="ARBA00012663"/>
    </source>
</evidence>
<evidence type="ECO:0000313" key="8">
    <source>
        <dbReference type="Proteomes" id="UP000290759"/>
    </source>
</evidence>
<dbReference type="GO" id="GO:0005975">
    <property type="term" value="P:carbohydrate metabolic process"/>
    <property type="evidence" value="ECO:0007669"/>
    <property type="project" value="InterPro"/>
</dbReference>
<dbReference type="OrthoDB" id="9786661at2"/>
<proteinExistence type="inferred from homology"/>
<accession>A0A4Q2UAA0</accession>
<keyword evidence="8" id="KW-1185">Reference proteome</keyword>
<feature type="domain" description="Glycoside hydrolase family 3 N-terminal" evidence="6">
    <location>
        <begin position="29"/>
        <end position="295"/>
    </location>
</feature>
<name>A0A4Q2UAA0_9HYPH</name>
<dbReference type="GO" id="GO:0009254">
    <property type="term" value="P:peptidoglycan turnover"/>
    <property type="evidence" value="ECO:0007669"/>
    <property type="project" value="TreeGrafter"/>
</dbReference>
<organism evidence="7 8">
    <name type="scientific">Lichenibacterium minor</name>
    <dbReference type="NCBI Taxonomy" id="2316528"/>
    <lineage>
        <taxon>Bacteria</taxon>
        <taxon>Pseudomonadati</taxon>
        <taxon>Pseudomonadota</taxon>
        <taxon>Alphaproteobacteria</taxon>
        <taxon>Hyphomicrobiales</taxon>
        <taxon>Lichenihabitantaceae</taxon>
        <taxon>Lichenibacterium</taxon>
    </lineage>
</organism>
<dbReference type="Pfam" id="PF00933">
    <property type="entry name" value="Glyco_hydro_3"/>
    <property type="match status" value="1"/>
</dbReference>
<dbReference type="PROSITE" id="PS00775">
    <property type="entry name" value="GLYCOSYL_HYDROL_F3"/>
    <property type="match status" value="1"/>
</dbReference>
<dbReference type="GO" id="GO:0004563">
    <property type="term" value="F:beta-N-acetylhexosaminidase activity"/>
    <property type="evidence" value="ECO:0007669"/>
    <property type="project" value="UniProtKB-EC"/>
</dbReference>
<reference evidence="7 8" key="2">
    <citation type="submission" date="2019-02" db="EMBL/GenBank/DDBJ databases">
        <title>'Lichenibacterium ramalinii' gen. nov. sp. nov., 'Lichenibacterium minor' gen. nov. sp. nov.</title>
        <authorList>
            <person name="Pankratov T."/>
        </authorList>
    </citation>
    <scope>NUCLEOTIDE SEQUENCE [LARGE SCALE GENOMIC DNA]</scope>
    <source>
        <strain evidence="7 8">RmlP026</strain>
    </source>
</reference>
<dbReference type="NCBIfam" id="NF003740">
    <property type="entry name" value="PRK05337.1"/>
    <property type="match status" value="1"/>
</dbReference>
<keyword evidence="4 7" id="KW-0378">Hydrolase</keyword>
<dbReference type="InterPro" id="IPR001764">
    <property type="entry name" value="Glyco_hydro_3_N"/>
</dbReference>
<sequence length="338" mass="35223">MSPRAFVCGCAGPALDADERDFLVATRPWGLILFRRNVESPGQLLALASAFRDIVGRADAPVLVDQEGGRVQRLGPPHWQRHPAAARYADMHALEPDRALAMARLGGELTGRDLSGSGITVDCAPVLDLPVDGASSVIGDRAFGRDPETVAALAGAWAEGLMAGGALPVVKHMPGHGRAEVDSHLDLPVVAAGRDALARDFAPFRALNRLPMAMTAHIVYRALDPERPVTTSKRAIDAVIRGEIGFDGLLLSDDLSMEALEGTLGERAAAASAAGCDILLHCNGNLAEARAVADAAPILDGRAAERAAVALGRLTMPPDRDLGPERAAFAAAFAAPAA</sequence>
<dbReference type="EMBL" id="QYBB01000004">
    <property type="protein sequence ID" value="RYC32888.1"/>
    <property type="molecule type" value="Genomic_DNA"/>
</dbReference>
<evidence type="ECO:0000256" key="4">
    <source>
        <dbReference type="ARBA" id="ARBA00022801"/>
    </source>
</evidence>
<comment type="caution">
    <text evidence="7">The sequence shown here is derived from an EMBL/GenBank/DDBJ whole genome shotgun (WGS) entry which is preliminary data.</text>
</comment>
<dbReference type="PANTHER" id="PTHR30480">
    <property type="entry name" value="BETA-HEXOSAMINIDASE-RELATED"/>
    <property type="match status" value="1"/>
</dbReference>
<evidence type="ECO:0000256" key="1">
    <source>
        <dbReference type="ARBA" id="ARBA00001231"/>
    </source>
</evidence>
<gene>
    <name evidence="7" type="ORF">D3273_05320</name>
</gene>
<dbReference type="InterPro" id="IPR036962">
    <property type="entry name" value="Glyco_hydro_3_N_sf"/>
</dbReference>
<comment type="catalytic activity">
    <reaction evidence="1">
        <text>Hydrolysis of terminal non-reducing N-acetyl-D-hexosamine residues in N-acetyl-beta-D-hexosaminides.</text>
        <dbReference type="EC" id="3.2.1.52"/>
    </reaction>
</comment>
<dbReference type="InterPro" id="IPR017853">
    <property type="entry name" value="GH"/>
</dbReference>
<dbReference type="InterPro" id="IPR019800">
    <property type="entry name" value="Glyco_hydro_3_AS"/>
</dbReference>
<keyword evidence="5 7" id="KW-0326">Glycosidase</keyword>
<dbReference type="EC" id="3.2.1.52" evidence="3"/>
<evidence type="ECO:0000256" key="2">
    <source>
        <dbReference type="ARBA" id="ARBA00005336"/>
    </source>
</evidence>
<reference evidence="7 8" key="1">
    <citation type="submission" date="2018-12" db="EMBL/GenBank/DDBJ databases">
        <authorList>
            <person name="Grouzdev D.S."/>
            <person name="Krutkina M.S."/>
        </authorList>
    </citation>
    <scope>NUCLEOTIDE SEQUENCE [LARGE SCALE GENOMIC DNA]</scope>
    <source>
        <strain evidence="7 8">RmlP026</strain>
    </source>
</reference>
<evidence type="ECO:0000256" key="5">
    <source>
        <dbReference type="ARBA" id="ARBA00023295"/>
    </source>
</evidence>
<evidence type="ECO:0000313" key="7">
    <source>
        <dbReference type="EMBL" id="RYC32888.1"/>
    </source>
</evidence>
<dbReference type="AlphaFoldDB" id="A0A4Q2UAA0"/>
<evidence type="ECO:0000259" key="6">
    <source>
        <dbReference type="Pfam" id="PF00933"/>
    </source>
</evidence>
<comment type="similarity">
    <text evidence="2">Belongs to the glycosyl hydrolase 3 family.</text>
</comment>